<evidence type="ECO:0000259" key="2">
    <source>
        <dbReference type="PROSITE" id="PS50995"/>
    </source>
</evidence>
<dbReference type="PRINTS" id="PR00598">
    <property type="entry name" value="HTHMARR"/>
</dbReference>
<evidence type="ECO:0000256" key="1">
    <source>
        <dbReference type="ARBA" id="ARBA00023125"/>
    </source>
</evidence>
<dbReference type="Pfam" id="PF12802">
    <property type="entry name" value="MarR_2"/>
    <property type="match status" value="1"/>
</dbReference>
<name>A0A2V2Z8P5_9BACL</name>
<feature type="domain" description="HTH marR-type" evidence="2">
    <location>
        <begin position="6"/>
        <end position="144"/>
    </location>
</feature>
<dbReference type="GO" id="GO:0003700">
    <property type="term" value="F:DNA-binding transcription factor activity"/>
    <property type="evidence" value="ECO:0007669"/>
    <property type="project" value="InterPro"/>
</dbReference>
<reference evidence="3 4" key="1">
    <citation type="submission" date="2018-05" db="EMBL/GenBank/DDBJ databases">
        <title>Genomic Encyclopedia of Type Strains, Phase III (KMG-III): the genomes of soil and plant-associated and newly described type strains.</title>
        <authorList>
            <person name="Whitman W."/>
        </authorList>
    </citation>
    <scope>NUCLEOTIDE SEQUENCE [LARGE SCALE GENOMIC DNA]</scope>
    <source>
        <strain evidence="3 4">CECT 5696</strain>
    </source>
</reference>
<evidence type="ECO:0000313" key="4">
    <source>
        <dbReference type="Proteomes" id="UP000246635"/>
    </source>
</evidence>
<evidence type="ECO:0000313" key="3">
    <source>
        <dbReference type="EMBL" id="PWW08491.1"/>
    </source>
</evidence>
<dbReference type="AlphaFoldDB" id="A0A2V2Z8P5"/>
<dbReference type="Gene3D" id="1.10.10.10">
    <property type="entry name" value="Winged helix-like DNA-binding domain superfamily/Winged helix DNA-binding domain"/>
    <property type="match status" value="1"/>
</dbReference>
<dbReference type="InterPro" id="IPR039422">
    <property type="entry name" value="MarR/SlyA-like"/>
</dbReference>
<dbReference type="OrthoDB" id="163346at2"/>
<sequence>MRLDEHQQLSRELMNAFRQLRQLNWTGLRSNDGLTKAEIMTLFHIRHATRQEPAGPKASELARSLNVTMPTVTQTVNVLEARGLLERHRDPADRRAVRIRLTTEGEAVMSRNHAIMLNKIGSVVEHLGAERSRELIEILQEVFRFYSTDPASICPPPQENK</sequence>
<dbReference type="InterPro" id="IPR036388">
    <property type="entry name" value="WH-like_DNA-bd_sf"/>
</dbReference>
<dbReference type="PROSITE" id="PS50995">
    <property type="entry name" value="HTH_MARR_2"/>
    <property type="match status" value="1"/>
</dbReference>
<dbReference type="InterPro" id="IPR036390">
    <property type="entry name" value="WH_DNA-bd_sf"/>
</dbReference>
<dbReference type="GO" id="GO:0003677">
    <property type="term" value="F:DNA binding"/>
    <property type="evidence" value="ECO:0007669"/>
    <property type="project" value="UniProtKB-KW"/>
</dbReference>
<protein>
    <submittedName>
        <fullName evidence="3">DNA-binding MarR family transcriptional regulator</fullName>
    </submittedName>
</protein>
<keyword evidence="1 3" id="KW-0238">DNA-binding</keyword>
<dbReference type="SMART" id="SM00347">
    <property type="entry name" value="HTH_MARR"/>
    <property type="match status" value="1"/>
</dbReference>
<dbReference type="PANTHER" id="PTHR33164:SF57">
    <property type="entry name" value="MARR-FAMILY TRANSCRIPTIONAL REGULATOR"/>
    <property type="match status" value="1"/>
</dbReference>
<proteinExistence type="predicted"/>
<dbReference type="SUPFAM" id="SSF46785">
    <property type="entry name" value="Winged helix' DNA-binding domain"/>
    <property type="match status" value="1"/>
</dbReference>
<dbReference type="Proteomes" id="UP000246635">
    <property type="component" value="Unassembled WGS sequence"/>
</dbReference>
<keyword evidence="4" id="KW-1185">Reference proteome</keyword>
<gene>
    <name evidence="3" type="ORF">DFQ01_101214</name>
</gene>
<dbReference type="EMBL" id="QGTQ01000001">
    <property type="protein sequence ID" value="PWW08491.1"/>
    <property type="molecule type" value="Genomic_DNA"/>
</dbReference>
<dbReference type="GO" id="GO:0006950">
    <property type="term" value="P:response to stress"/>
    <property type="evidence" value="ECO:0007669"/>
    <property type="project" value="TreeGrafter"/>
</dbReference>
<comment type="caution">
    <text evidence="3">The sequence shown here is derived from an EMBL/GenBank/DDBJ whole genome shotgun (WGS) entry which is preliminary data.</text>
</comment>
<accession>A0A2V2Z8P5</accession>
<dbReference type="PANTHER" id="PTHR33164">
    <property type="entry name" value="TRANSCRIPTIONAL REGULATOR, MARR FAMILY"/>
    <property type="match status" value="1"/>
</dbReference>
<organism evidence="3 4">
    <name type="scientific">Paenibacillus cellulosilyticus</name>
    <dbReference type="NCBI Taxonomy" id="375489"/>
    <lineage>
        <taxon>Bacteria</taxon>
        <taxon>Bacillati</taxon>
        <taxon>Bacillota</taxon>
        <taxon>Bacilli</taxon>
        <taxon>Bacillales</taxon>
        <taxon>Paenibacillaceae</taxon>
        <taxon>Paenibacillus</taxon>
    </lineage>
</organism>
<dbReference type="InterPro" id="IPR000835">
    <property type="entry name" value="HTH_MarR-typ"/>
</dbReference>